<accession>A0AAJ0M7F9</accession>
<gene>
    <name evidence="3" type="ORF">B0T15DRAFT_549447</name>
</gene>
<protein>
    <submittedName>
        <fullName evidence="3">Kinase-like domain-containing protein</fullName>
    </submittedName>
</protein>
<feature type="region of interest" description="Disordered" evidence="1">
    <location>
        <begin position="1"/>
        <end position="20"/>
    </location>
</feature>
<dbReference type="InterPro" id="IPR002575">
    <property type="entry name" value="Aminoglycoside_PTrfase"/>
</dbReference>
<dbReference type="GO" id="GO:0004672">
    <property type="term" value="F:protein kinase activity"/>
    <property type="evidence" value="ECO:0007669"/>
    <property type="project" value="InterPro"/>
</dbReference>
<dbReference type="InterPro" id="IPR011009">
    <property type="entry name" value="Kinase-like_dom_sf"/>
</dbReference>
<sequence length="241" mass="26716">MEDLSTSSNASDRSSTPDVSKLHSSCHWYMYQARPITPPQDAGDGDLYSHFPNLDHVEVSPVALSPALAAIWRDSTILDYGSYASIRALEHGDSPFPILKLAHPDTQSLELIQHEFNILSDLKSLGLPVPEIDTQPIVDGGRICGYRMKALTKLKPSELRCRQHDIRRVLLQLHSAGFCHGDVTPSNIMQDGSDRIILIDFGFAGRAGSAVPPFIPSWVYAGGIFEPTGDWKAFERFFREP</sequence>
<organism evidence="3 4">
    <name type="scientific">Chaetomium strumarium</name>
    <dbReference type="NCBI Taxonomy" id="1170767"/>
    <lineage>
        <taxon>Eukaryota</taxon>
        <taxon>Fungi</taxon>
        <taxon>Dikarya</taxon>
        <taxon>Ascomycota</taxon>
        <taxon>Pezizomycotina</taxon>
        <taxon>Sordariomycetes</taxon>
        <taxon>Sordariomycetidae</taxon>
        <taxon>Sordariales</taxon>
        <taxon>Chaetomiaceae</taxon>
        <taxon>Chaetomium</taxon>
    </lineage>
</organism>
<dbReference type="GeneID" id="87889048"/>
<reference evidence="3" key="2">
    <citation type="submission" date="2023-06" db="EMBL/GenBank/DDBJ databases">
        <authorList>
            <consortium name="Lawrence Berkeley National Laboratory"/>
            <person name="Mondo S.J."/>
            <person name="Hensen N."/>
            <person name="Bonometti L."/>
            <person name="Westerberg I."/>
            <person name="Brannstrom I.O."/>
            <person name="Guillou S."/>
            <person name="Cros-Aarteil S."/>
            <person name="Calhoun S."/>
            <person name="Haridas S."/>
            <person name="Kuo A."/>
            <person name="Pangilinan J."/>
            <person name="Riley R."/>
            <person name="Labutti K."/>
            <person name="Andreopoulos B."/>
            <person name="Lipzen A."/>
            <person name="Chen C."/>
            <person name="Yanf M."/>
            <person name="Daum C."/>
            <person name="Ng V."/>
            <person name="Clum A."/>
            <person name="Steindorff A."/>
            <person name="Ohm R."/>
            <person name="Martin F."/>
            <person name="Silar P."/>
            <person name="Natvig D."/>
            <person name="Lalanne C."/>
            <person name="Gautier V."/>
            <person name="Ament-Velasquez S.L."/>
            <person name="Kruys A."/>
            <person name="Hutchinson M.I."/>
            <person name="Powell A.J."/>
            <person name="Barry K."/>
            <person name="Miller A.N."/>
            <person name="Grigoriev I.V."/>
            <person name="Debuchy R."/>
            <person name="Gladieux P."/>
            <person name="Thoren M.H."/>
            <person name="Johannesson H."/>
        </authorList>
    </citation>
    <scope>NUCLEOTIDE SEQUENCE</scope>
    <source>
        <strain evidence="3">CBS 333.67</strain>
    </source>
</reference>
<comment type="caution">
    <text evidence="3">The sequence shown here is derived from an EMBL/GenBank/DDBJ whole genome shotgun (WGS) entry which is preliminary data.</text>
</comment>
<proteinExistence type="predicted"/>
<dbReference type="AlphaFoldDB" id="A0AAJ0M7F9"/>
<evidence type="ECO:0000313" key="3">
    <source>
        <dbReference type="EMBL" id="KAK3311719.1"/>
    </source>
</evidence>
<feature type="domain" description="Protein kinase" evidence="2">
    <location>
        <begin position="1"/>
        <end position="241"/>
    </location>
</feature>
<reference evidence="3" key="1">
    <citation type="journal article" date="2023" name="Mol. Phylogenet. Evol.">
        <title>Genome-scale phylogeny and comparative genomics of the fungal order Sordariales.</title>
        <authorList>
            <person name="Hensen N."/>
            <person name="Bonometti L."/>
            <person name="Westerberg I."/>
            <person name="Brannstrom I.O."/>
            <person name="Guillou S."/>
            <person name="Cros-Aarteil S."/>
            <person name="Calhoun S."/>
            <person name="Haridas S."/>
            <person name="Kuo A."/>
            <person name="Mondo S."/>
            <person name="Pangilinan J."/>
            <person name="Riley R."/>
            <person name="LaButti K."/>
            <person name="Andreopoulos B."/>
            <person name="Lipzen A."/>
            <person name="Chen C."/>
            <person name="Yan M."/>
            <person name="Daum C."/>
            <person name="Ng V."/>
            <person name="Clum A."/>
            <person name="Steindorff A."/>
            <person name="Ohm R.A."/>
            <person name="Martin F."/>
            <person name="Silar P."/>
            <person name="Natvig D.O."/>
            <person name="Lalanne C."/>
            <person name="Gautier V."/>
            <person name="Ament-Velasquez S.L."/>
            <person name="Kruys A."/>
            <person name="Hutchinson M.I."/>
            <person name="Powell A.J."/>
            <person name="Barry K."/>
            <person name="Miller A.N."/>
            <person name="Grigoriev I.V."/>
            <person name="Debuchy R."/>
            <person name="Gladieux P."/>
            <person name="Hiltunen Thoren M."/>
            <person name="Johannesson H."/>
        </authorList>
    </citation>
    <scope>NUCLEOTIDE SEQUENCE</scope>
    <source>
        <strain evidence="3">CBS 333.67</strain>
    </source>
</reference>
<dbReference type="SUPFAM" id="SSF56112">
    <property type="entry name" value="Protein kinase-like (PK-like)"/>
    <property type="match status" value="1"/>
</dbReference>
<keyword evidence="4" id="KW-1185">Reference proteome</keyword>
<name>A0AAJ0M7F9_9PEZI</name>
<keyword evidence="3" id="KW-0418">Kinase</keyword>
<keyword evidence="3" id="KW-0808">Transferase</keyword>
<dbReference type="RefSeq" id="XP_062727499.1">
    <property type="nucleotide sequence ID" value="XM_062870219.1"/>
</dbReference>
<dbReference type="GO" id="GO:0005524">
    <property type="term" value="F:ATP binding"/>
    <property type="evidence" value="ECO:0007669"/>
    <property type="project" value="InterPro"/>
</dbReference>
<dbReference type="Pfam" id="PF01636">
    <property type="entry name" value="APH"/>
    <property type="match status" value="1"/>
</dbReference>
<feature type="compositionally biased region" description="Low complexity" evidence="1">
    <location>
        <begin position="1"/>
        <end position="14"/>
    </location>
</feature>
<dbReference type="InterPro" id="IPR000719">
    <property type="entry name" value="Prot_kinase_dom"/>
</dbReference>
<dbReference type="Proteomes" id="UP001273166">
    <property type="component" value="Unassembled WGS sequence"/>
</dbReference>
<evidence type="ECO:0000256" key="1">
    <source>
        <dbReference type="SAM" id="MobiDB-lite"/>
    </source>
</evidence>
<evidence type="ECO:0000313" key="4">
    <source>
        <dbReference type="Proteomes" id="UP001273166"/>
    </source>
</evidence>
<dbReference type="Gene3D" id="1.10.510.10">
    <property type="entry name" value="Transferase(Phosphotransferase) domain 1"/>
    <property type="match status" value="1"/>
</dbReference>
<dbReference type="PROSITE" id="PS50011">
    <property type="entry name" value="PROTEIN_KINASE_DOM"/>
    <property type="match status" value="1"/>
</dbReference>
<evidence type="ECO:0000259" key="2">
    <source>
        <dbReference type="PROSITE" id="PS50011"/>
    </source>
</evidence>
<dbReference type="EMBL" id="JAUDZG010000001">
    <property type="protein sequence ID" value="KAK3311719.1"/>
    <property type="molecule type" value="Genomic_DNA"/>
</dbReference>